<comment type="caution">
    <text evidence="1">The sequence shown here is derived from an EMBL/GenBank/DDBJ whole genome shotgun (WGS) entry which is preliminary data.</text>
</comment>
<name>A0ABU6AAU6_9PSEU</name>
<accession>A0ABU6AAU6</accession>
<gene>
    <name evidence="1" type="ORF">R4I43_14605</name>
</gene>
<protein>
    <recommendedName>
        <fullName evidence="3">Secreted protein</fullName>
    </recommendedName>
</protein>
<dbReference type="RefSeq" id="WP_324266151.1">
    <property type="nucleotide sequence ID" value="NZ_JAWLNX010000008.1"/>
</dbReference>
<evidence type="ECO:0000313" key="1">
    <source>
        <dbReference type="EMBL" id="MEB3368636.1"/>
    </source>
</evidence>
<proteinExistence type="predicted"/>
<organism evidence="1 2">
    <name type="scientific">Saccharopolyspora mangrovi</name>
    <dbReference type="NCBI Taxonomy" id="3082379"/>
    <lineage>
        <taxon>Bacteria</taxon>
        <taxon>Bacillati</taxon>
        <taxon>Actinomycetota</taxon>
        <taxon>Actinomycetes</taxon>
        <taxon>Pseudonocardiales</taxon>
        <taxon>Pseudonocardiaceae</taxon>
        <taxon>Saccharopolyspora</taxon>
    </lineage>
</organism>
<keyword evidence="2" id="KW-1185">Reference proteome</keyword>
<dbReference type="Proteomes" id="UP001327093">
    <property type="component" value="Unassembled WGS sequence"/>
</dbReference>
<dbReference type="EMBL" id="JAWLNX010000008">
    <property type="protein sequence ID" value="MEB3368636.1"/>
    <property type="molecule type" value="Genomic_DNA"/>
</dbReference>
<evidence type="ECO:0000313" key="2">
    <source>
        <dbReference type="Proteomes" id="UP001327093"/>
    </source>
</evidence>
<sequence length="105" mass="10812">MSTNDVASSGRRYLRAAVTVAASSAMLGLVGVGTASAHGSAPEPTGGPLGAVQASAGALVGHLEEYHLSDPTWEVKSLLTSPEENIRIHHEMADEIIDPVLSLLP</sequence>
<evidence type="ECO:0008006" key="3">
    <source>
        <dbReference type="Google" id="ProtNLM"/>
    </source>
</evidence>
<reference evidence="1 2" key="1">
    <citation type="submission" date="2023-10" db="EMBL/GenBank/DDBJ databases">
        <title>Saccharopolyspora sp. nov., isolated from mangrove soil.</title>
        <authorList>
            <person name="Lu Y."/>
            <person name="Liu W."/>
        </authorList>
    </citation>
    <scope>NUCLEOTIDE SEQUENCE [LARGE SCALE GENOMIC DNA]</scope>
    <source>
        <strain evidence="1 2">S2-29</strain>
    </source>
</reference>